<dbReference type="SMART" id="SM00387">
    <property type="entry name" value="HATPase_c"/>
    <property type="match status" value="1"/>
</dbReference>
<gene>
    <name evidence="3" type="ORF">DL346_26490</name>
</gene>
<evidence type="ECO:0000259" key="2">
    <source>
        <dbReference type="SMART" id="SM00387"/>
    </source>
</evidence>
<organism evidence="3 4">
    <name type="scientific">Paenibacillus montanisoli</name>
    <dbReference type="NCBI Taxonomy" id="2081970"/>
    <lineage>
        <taxon>Bacteria</taxon>
        <taxon>Bacillati</taxon>
        <taxon>Bacillota</taxon>
        <taxon>Bacilli</taxon>
        <taxon>Bacillales</taxon>
        <taxon>Paenibacillaceae</taxon>
        <taxon>Paenibacillus</taxon>
    </lineage>
</organism>
<dbReference type="InterPro" id="IPR003594">
    <property type="entry name" value="HATPase_dom"/>
</dbReference>
<keyword evidence="1" id="KW-1133">Transmembrane helix</keyword>
<dbReference type="PANTHER" id="PTHR34220:SF7">
    <property type="entry name" value="SENSOR HISTIDINE KINASE YPDA"/>
    <property type="match status" value="1"/>
</dbReference>
<dbReference type="Pfam" id="PF02518">
    <property type="entry name" value="HATPase_c"/>
    <property type="match status" value="1"/>
</dbReference>
<dbReference type="Pfam" id="PF06580">
    <property type="entry name" value="His_kinase"/>
    <property type="match status" value="1"/>
</dbReference>
<evidence type="ECO:0000313" key="3">
    <source>
        <dbReference type="EMBL" id="RAP73804.1"/>
    </source>
</evidence>
<dbReference type="InterPro" id="IPR010559">
    <property type="entry name" value="Sig_transdc_His_kin_internal"/>
</dbReference>
<dbReference type="InterPro" id="IPR050640">
    <property type="entry name" value="Bact_2-comp_sensor_kinase"/>
</dbReference>
<keyword evidence="1" id="KW-0812">Transmembrane</keyword>
<protein>
    <recommendedName>
        <fullName evidence="2">Histidine kinase/HSP90-like ATPase domain-containing protein</fullName>
    </recommendedName>
</protein>
<dbReference type="Proteomes" id="UP000249260">
    <property type="component" value="Unassembled WGS sequence"/>
</dbReference>
<feature type="domain" description="Histidine kinase/HSP90-like ATPase" evidence="2">
    <location>
        <begin position="472"/>
        <end position="591"/>
    </location>
</feature>
<keyword evidence="1" id="KW-0472">Membrane</keyword>
<dbReference type="GO" id="GO:0000155">
    <property type="term" value="F:phosphorelay sensor kinase activity"/>
    <property type="evidence" value="ECO:0007669"/>
    <property type="project" value="InterPro"/>
</dbReference>
<keyword evidence="4" id="KW-1185">Reference proteome</keyword>
<dbReference type="InterPro" id="IPR036890">
    <property type="entry name" value="HATPase_C_sf"/>
</dbReference>
<dbReference type="AlphaFoldDB" id="A0A328U1C0"/>
<dbReference type="Gene3D" id="6.10.340.10">
    <property type="match status" value="1"/>
</dbReference>
<feature type="transmembrane region" description="Helical" evidence="1">
    <location>
        <begin position="289"/>
        <end position="312"/>
    </location>
</feature>
<name>A0A328U1C0_9BACL</name>
<evidence type="ECO:0000256" key="1">
    <source>
        <dbReference type="SAM" id="Phobius"/>
    </source>
</evidence>
<accession>A0A328U1C0</accession>
<dbReference type="OrthoDB" id="9809348at2"/>
<dbReference type="GO" id="GO:0016020">
    <property type="term" value="C:membrane"/>
    <property type="evidence" value="ECO:0007669"/>
    <property type="project" value="InterPro"/>
</dbReference>
<dbReference type="PANTHER" id="PTHR34220">
    <property type="entry name" value="SENSOR HISTIDINE KINASE YPDA"/>
    <property type="match status" value="1"/>
</dbReference>
<dbReference type="EMBL" id="QLUW01000006">
    <property type="protein sequence ID" value="RAP73804.1"/>
    <property type="molecule type" value="Genomic_DNA"/>
</dbReference>
<reference evidence="3 4" key="1">
    <citation type="submission" date="2018-06" db="EMBL/GenBank/DDBJ databases">
        <title>Paenibacillus montanisoli sp. nov., isolated from mountain area soil.</title>
        <authorList>
            <person name="Wu M."/>
        </authorList>
    </citation>
    <scope>NUCLEOTIDE SEQUENCE [LARGE SCALE GENOMIC DNA]</scope>
    <source>
        <strain evidence="3 4">RA17</strain>
    </source>
</reference>
<sequence>MRDQPMNLLRKLPIRGQMYLIAVMTMAVIIAILLFNYSRSAAFLTKNNEVYTIDIFNQMEQTILSNYDVIKWLSYNVAYNKSVQDYLLNDDPLSKLQMYPTLKNLFINLSTVKPGILDLVAIGKNGDSFSLQGSSPATIGEFMPKRADSYFSKIKTCQNIGIERNCFAVGTTIFSSDIHNSYTSEIGQIVLLIDASTLTGGYDLKSLQPETSVYLLDRSDTIFMSNDREQIGQPFRLPPGSEESGVVRINGELNHVQVKAIPEIGGKIVRLIPDDVFFQDIRKLRKQTLAALAVGILLLMVPFALILNNMILPLRKLYHYMRISKKDDLNKRVDLYGSAEAEVIGIRYNQMLSDVQHLTEQLVDSNERLLKTEIEKKRAEFDFLKSQVNPHFLYNTLDTIRGLASEREVPEIRDMTRALSRIFRYSIKGDDAVPLSEEIQIAGAYMSIQMVRFSGRFDFSVSVAESLLHVKVPKMILQPIVENAVYHGLEPRYEKGKLTISAQMDPCGRPDLLITVADDGVGMSEAQLASVRQQLQGERQAAKEDSGKLDGVGLLNVHNRLQFLFEQQYGIEIQSKERAGTAVTLRIPVYSEGAAGNV</sequence>
<comment type="caution">
    <text evidence="3">The sequence shown here is derived from an EMBL/GenBank/DDBJ whole genome shotgun (WGS) entry which is preliminary data.</text>
</comment>
<dbReference type="SUPFAM" id="SSF55874">
    <property type="entry name" value="ATPase domain of HSP90 chaperone/DNA topoisomerase II/histidine kinase"/>
    <property type="match status" value="1"/>
</dbReference>
<evidence type="ECO:0000313" key="4">
    <source>
        <dbReference type="Proteomes" id="UP000249260"/>
    </source>
</evidence>
<feature type="transmembrane region" description="Helical" evidence="1">
    <location>
        <begin position="20"/>
        <end position="38"/>
    </location>
</feature>
<dbReference type="Gene3D" id="3.30.565.10">
    <property type="entry name" value="Histidine kinase-like ATPase, C-terminal domain"/>
    <property type="match status" value="1"/>
</dbReference>
<proteinExistence type="predicted"/>